<accession>A0A5N5EWM7</accession>
<dbReference type="Proteomes" id="UP000327157">
    <property type="component" value="Chromosome 7"/>
</dbReference>
<sequence>MTLLVTSAEEATTPTPGWLIVSDDYDVVGYQRRGSHHADSGEATTPTPGKLGCGLGLYRRRIRMGKVRVHR</sequence>
<dbReference type="AlphaFoldDB" id="A0A5N5EWM7"/>
<evidence type="ECO:0000313" key="1">
    <source>
        <dbReference type="EMBL" id="KAB2595157.1"/>
    </source>
</evidence>
<proteinExistence type="predicted"/>
<gene>
    <name evidence="1" type="ORF">D8674_030607</name>
</gene>
<name>A0A5N5EWM7_9ROSA</name>
<evidence type="ECO:0000313" key="2">
    <source>
        <dbReference type="Proteomes" id="UP000327157"/>
    </source>
</evidence>
<protein>
    <submittedName>
        <fullName evidence="1">Uncharacterized protein</fullName>
    </submittedName>
</protein>
<dbReference type="EMBL" id="SMOL01000781">
    <property type="protein sequence ID" value="KAB2595157.1"/>
    <property type="molecule type" value="Genomic_DNA"/>
</dbReference>
<reference evidence="2" key="2">
    <citation type="submission" date="2019-10" db="EMBL/GenBank/DDBJ databases">
        <title>A de novo genome assembly of a pear dwarfing rootstock.</title>
        <authorList>
            <person name="Wang F."/>
            <person name="Wang J."/>
            <person name="Li S."/>
            <person name="Zhang Y."/>
            <person name="Fang M."/>
            <person name="Ma L."/>
            <person name="Zhao Y."/>
            <person name="Jiang S."/>
        </authorList>
    </citation>
    <scope>NUCLEOTIDE SEQUENCE [LARGE SCALE GENOMIC DNA]</scope>
</reference>
<comment type="caution">
    <text evidence="1">The sequence shown here is derived from an EMBL/GenBank/DDBJ whole genome shotgun (WGS) entry which is preliminary data.</text>
</comment>
<keyword evidence="2" id="KW-1185">Reference proteome</keyword>
<organism evidence="1 2">
    <name type="scientific">Pyrus ussuriensis x Pyrus communis</name>
    <dbReference type="NCBI Taxonomy" id="2448454"/>
    <lineage>
        <taxon>Eukaryota</taxon>
        <taxon>Viridiplantae</taxon>
        <taxon>Streptophyta</taxon>
        <taxon>Embryophyta</taxon>
        <taxon>Tracheophyta</taxon>
        <taxon>Spermatophyta</taxon>
        <taxon>Magnoliopsida</taxon>
        <taxon>eudicotyledons</taxon>
        <taxon>Gunneridae</taxon>
        <taxon>Pentapetalae</taxon>
        <taxon>rosids</taxon>
        <taxon>fabids</taxon>
        <taxon>Rosales</taxon>
        <taxon>Rosaceae</taxon>
        <taxon>Amygdaloideae</taxon>
        <taxon>Maleae</taxon>
        <taxon>Pyrus</taxon>
    </lineage>
</organism>
<reference evidence="1 2" key="1">
    <citation type="submission" date="2019-09" db="EMBL/GenBank/DDBJ databases">
        <authorList>
            <person name="Ou C."/>
        </authorList>
    </citation>
    <scope>NUCLEOTIDE SEQUENCE [LARGE SCALE GENOMIC DNA]</scope>
    <source>
        <strain evidence="1">S2</strain>
        <tissue evidence="1">Leaf</tissue>
    </source>
</reference>
<reference evidence="1 2" key="3">
    <citation type="submission" date="2019-11" db="EMBL/GenBank/DDBJ databases">
        <title>A de novo genome assembly of a pear dwarfing rootstock.</title>
        <authorList>
            <person name="Wang F."/>
            <person name="Wang J."/>
            <person name="Li S."/>
            <person name="Zhang Y."/>
            <person name="Fang M."/>
            <person name="Ma L."/>
            <person name="Zhao Y."/>
            <person name="Jiang S."/>
        </authorList>
    </citation>
    <scope>NUCLEOTIDE SEQUENCE [LARGE SCALE GENOMIC DNA]</scope>
    <source>
        <strain evidence="1">S2</strain>
        <tissue evidence="1">Leaf</tissue>
    </source>
</reference>